<evidence type="ECO:0000259" key="1">
    <source>
        <dbReference type="PROSITE" id="PS50404"/>
    </source>
</evidence>
<dbReference type="Gene3D" id="3.40.30.10">
    <property type="entry name" value="Glutaredoxin"/>
    <property type="match status" value="1"/>
</dbReference>
<reference evidence="2" key="1">
    <citation type="submission" date="2023-03" db="EMBL/GenBank/DDBJ databases">
        <title>Massive genome expansion in bonnet fungi (Mycena s.s.) driven by repeated elements and novel gene families across ecological guilds.</title>
        <authorList>
            <consortium name="Lawrence Berkeley National Laboratory"/>
            <person name="Harder C.B."/>
            <person name="Miyauchi S."/>
            <person name="Viragh M."/>
            <person name="Kuo A."/>
            <person name="Thoen E."/>
            <person name="Andreopoulos B."/>
            <person name="Lu D."/>
            <person name="Skrede I."/>
            <person name="Drula E."/>
            <person name="Henrissat B."/>
            <person name="Morin E."/>
            <person name="Kohler A."/>
            <person name="Barry K."/>
            <person name="LaButti K."/>
            <person name="Morin E."/>
            <person name="Salamov A."/>
            <person name="Lipzen A."/>
            <person name="Mereny Z."/>
            <person name="Hegedus B."/>
            <person name="Baldrian P."/>
            <person name="Stursova M."/>
            <person name="Weitz H."/>
            <person name="Taylor A."/>
            <person name="Grigoriev I.V."/>
            <person name="Nagy L.G."/>
            <person name="Martin F."/>
            <person name="Kauserud H."/>
        </authorList>
    </citation>
    <scope>NUCLEOTIDE SEQUENCE</scope>
    <source>
        <strain evidence="2">CBHHK188m</strain>
    </source>
</reference>
<accession>A0AAD7NHC2</accession>
<keyword evidence="3" id="KW-1185">Reference proteome</keyword>
<dbReference type="InterPro" id="IPR036249">
    <property type="entry name" value="Thioredoxin-like_sf"/>
</dbReference>
<dbReference type="Proteomes" id="UP001215280">
    <property type="component" value="Unassembled WGS sequence"/>
</dbReference>
<dbReference type="SUPFAM" id="SSF47616">
    <property type="entry name" value="GST C-terminal domain-like"/>
    <property type="match status" value="1"/>
</dbReference>
<proteinExistence type="predicted"/>
<sequence>MSSTLTLYDIASTVPGQAWSPNTAKARYALNFKGVPHKTVFLEYLEIEPLCKKIGAKPTSETAPHYTLPVLYDSSTDTAVSDSIEIARYLDATYPDLPRLIPAGTAALHYAFTDAHVATLDAFCVYALPATLPILNVASQDYFRRTREAMFGDQRLEDVPPTGDADVVMWNQVKDGLGQVDGWISKNGADSKYVMGDTICYADIVVAGWLRWARLVLAKERWEDILTWHSGRWANLMKDLEKYETIRV</sequence>
<dbReference type="EMBL" id="JARJLG010000043">
    <property type="protein sequence ID" value="KAJ7762333.1"/>
    <property type="molecule type" value="Genomic_DNA"/>
</dbReference>
<dbReference type="InterPro" id="IPR036282">
    <property type="entry name" value="Glutathione-S-Trfase_C_sf"/>
</dbReference>
<gene>
    <name evidence="2" type="ORF">DFH07DRAFT_407947</name>
</gene>
<feature type="domain" description="GST N-terminal" evidence="1">
    <location>
        <begin position="10"/>
        <end position="98"/>
    </location>
</feature>
<organism evidence="2 3">
    <name type="scientific">Mycena maculata</name>
    <dbReference type="NCBI Taxonomy" id="230809"/>
    <lineage>
        <taxon>Eukaryota</taxon>
        <taxon>Fungi</taxon>
        <taxon>Dikarya</taxon>
        <taxon>Basidiomycota</taxon>
        <taxon>Agaricomycotina</taxon>
        <taxon>Agaricomycetes</taxon>
        <taxon>Agaricomycetidae</taxon>
        <taxon>Agaricales</taxon>
        <taxon>Marasmiineae</taxon>
        <taxon>Mycenaceae</taxon>
        <taxon>Mycena</taxon>
    </lineage>
</organism>
<comment type="caution">
    <text evidence="2">The sequence shown here is derived from an EMBL/GenBank/DDBJ whole genome shotgun (WGS) entry which is preliminary data.</text>
</comment>
<dbReference type="Gene3D" id="1.20.1050.10">
    <property type="match status" value="1"/>
</dbReference>
<dbReference type="Pfam" id="PF22041">
    <property type="entry name" value="GST_C_7"/>
    <property type="match status" value="1"/>
</dbReference>
<dbReference type="SUPFAM" id="SSF52833">
    <property type="entry name" value="Thioredoxin-like"/>
    <property type="match status" value="1"/>
</dbReference>
<dbReference type="Pfam" id="PF13409">
    <property type="entry name" value="GST_N_2"/>
    <property type="match status" value="1"/>
</dbReference>
<dbReference type="InterPro" id="IPR054416">
    <property type="entry name" value="GST_UstS-like_C"/>
</dbReference>
<protein>
    <recommendedName>
        <fullName evidence="1">GST N-terminal domain-containing protein</fullName>
    </recommendedName>
</protein>
<dbReference type="PROSITE" id="PS50404">
    <property type="entry name" value="GST_NTER"/>
    <property type="match status" value="1"/>
</dbReference>
<name>A0AAD7NHC2_9AGAR</name>
<evidence type="ECO:0000313" key="3">
    <source>
        <dbReference type="Proteomes" id="UP001215280"/>
    </source>
</evidence>
<dbReference type="AlphaFoldDB" id="A0AAD7NHC2"/>
<dbReference type="InterPro" id="IPR004045">
    <property type="entry name" value="Glutathione_S-Trfase_N"/>
</dbReference>
<evidence type="ECO:0000313" key="2">
    <source>
        <dbReference type="EMBL" id="KAJ7762333.1"/>
    </source>
</evidence>